<reference evidence="1" key="1">
    <citation type="submission" date="2021-06" db="EMBL/GenBank/DDBJ databases">
        <authorList>
            <person name="Kallberg Y."/>
            <person name="Tangrot J."/>
            <person name="Rosling A."/>
        </authorList>
    </citation>
    <scope>NUCLEOTIDE SEQUENCE</scope>
    <source>
        <strain evidence="1">BR232B</strain>
    </source>
</reference>
<dbReference type="EMBL" id="CAJVPI010001767">
    <property type="protein sequence ID" value="CAG8625858.1"/>
    <property type="molecule type" value="Genomic_DNA"/>
</dbReference>
<evidence type="ECO:0000313" key="1">
    <source>
        <dbReference type="EMBL" id="CAG8625858.1"/>
    </source>
</evidence>
<protein>
    <submittedName>
        <fullName evidence="1">7674_t:CDS:1</fullName>
    </submittedName>
</protein>
<organism evidence="1 2">
    <name type="scientific">Paraglomus brasilianum</name>
    <dbReference type="NCBI Taxonomy" id="144538"/>
    <lineage>
        <taxon>Eukaryota</taxon>
        <taxon>Fungi</taxon>
        <taxon>Fungi incertae sedis</taxon>
        <taxon>Mucoromycota</taxon>
        <taxon>Glomeromycotina</taxon>
        <taxon>Glomeromycetes</taxon>
        <taxon>Paraglomerales</taxon>
        <taxon>Paraglomeraceae</taxon>
        <taxon>Paraglomus</taxon>
    </lineage>
</organism>
<dbReference type="Proteomes" id="UP000789739">
    <property type="component" value="Unassembled WGS sequence"/>
</dbReference>
<dbReference type="AlphaFoldDB" id="A0A9N9D318"/>
<evidence type="ECO:0000313" key="2">
    <source>
        <dbReference type="Proteomes" id="UP000789739"/>
    </source>
</evidence>
<accession>A0A9N9D318</accession>
<comment type="caution">
    <text evidence="1">The sequence shown here is derived from an EMBL/GenBank/DDBJ whole genome shotgun (WGS) entry which is preliminary data.</text>
</comment>
<keyword evidence="2" id="KW-1185">Reference proteome</keyword>
<feature type="non-terminal residue" evidence="1">
    <location>
        <position position="44"/>
    </location>
</feature>
<gene>
    <name evidence="1" type="ORF">PBRASI_LOCUS8974</name>
</gene>
<name>A0A9N9D318_9GLOM</name>
<sequence length="44" mass="5225">MSLRLIKIKELLSLLLEGKTENNVRKKQTRFTGNYQKDREMTLS</sequence>
<proteinExistence type="predicted"/>